<dbReference type="PANTHER" id="PTHR35813:SF1">
    <property type="entry name" value="INNER MEMBRANE PROTEIN YBAN"/>
    <property type="match status" value="1"/>
</dbReference>
<gene>
    <name evidence="2" type="ORF">COA96_17810</name>
</gene>
<evidence type="ECO:0000313" key="2">
    <source>
        <dbReference type="EMBL" id="PCJ17418.1"/>
    </source>
</evidence>
<protein>
    <recommendedName>
        <fullName evidence="4">DUF454 domain-containing protein</fullName>
    </recommendedName>
</protein>
<dbReference type="InterPro" id="IPR007401">
    <property type="entry name" value="DUF454"/>
</dbReference>
<keyword evidence="1" id="KW-0812">Transmembrane</keyword>
<evidence type="ECO:0000313" key="3">
    <source>
        <dbReference type="Proteomes" id="UP000218327"/>
    </source>
</evidence>
<reference evidence="3" key="1">
    <citation type="submission" date="2017-08" db="EMBL/GenBank/DDBJ databases">
        <title>A dynamic microbial community with high functional redundancy inhabits the cold, oxic subseafloor aquifer.</title>
        <authorList>
            <person name="Tully B.J."/>
            <person name="Wheat C.G."/>
            <person name="Glazer B.T."/>
            <person name="Huber J.A."/>
        </authorList>
    </citation>
    <scope>NUCLEOTIDE SEQUENCE [LARGE SCALE GENOMIC DNA]</scope>
</reference>
<evidence type="ECO:0008006" key="4">
    <source>
        <dbReference type="Google" id="ProtNLM"/>
    </source>
</evidence>
<keyword evidence="1" id="KW-1133">Transmembrane helix</keyword>
<evidence type="ECO:0000256" key="1">
    <source>
        <dbReference type="SAM" id="Phobius"/>
    </source>
</evidence>
<sequence>MLTSIKNGLLITAGTVSLLLGIIGIFLPVLPTVPFVLLASFCFARSSKRVHSLLIKNPHFGSIIENYESGRGVPRRVKVRAVVLLWLGMGFSCWIVGIPMLCLMLAVIGIGVTAYLYQLPEYLPVEVVEAAENRDSKKPAEPFD</sequence>
<feature type="transmembrane region" description="Helical" evidence="1">
    <location>
        <begin position="20"/>
        <end position="44"/>
    </location>
</feature>
<keyword evidence="1" id="KW-0472">Membrane</keyword>
<accession>A0A2A5AF55</accession>
<dbReference type="GO" id="GO:0005886">
    <property type="term" value="C:plasma membrane"/>
    <property type="evidence" value="ECO:0007669"/>
    <property type="project" value="TreeGrafter"/>
</dbReference>
<feature type="transmembrane region" description="Helical" evidence="1">
    <location>
        <begin position="84"/>
        <end position="117"/>
    </location>
</feature>
<organism evidence="2 3">
    <name type="scientific">SAR86 cluster bacterium</name>
    <dbReference type="NCBI Taxonomy" id="2030880"/>
    <lineage>
        <taxon>Bacteria</taxon>
        <taxon>Pseudomonadati</taxon>
        <taxon>Pseudomonadota</taxon>
        <taxon>Gammaproteobacteria</taxon>
        <taxon>SAR86 cluster</taxon>
    </lineage>
</organism>
<dbReference type="AlphaFoldDB" id="A0A2A5AF55"/>
<proteinExistence type="predicted"/>
<comment type="caution">
    <text evidence="2">The sequence shown here is derived from an EMBL/GenBank/DDBJ whole genome shotgun (WGS) entry which is preliminary data.</text>
</comment>
<dbReference type="PANTHER" id="PTHR35813">
    <property type="entry name" value="INNER MEMBRANE PROTEIN YBAN"/>
    <property type="match status" value="1"/>
</dbReference>
<dbReference type="Pfam" id="PF04304">
    <property type="entry name" value="DUF454"/>
    <property type="match status" value="1"/>
</dbReference>
<name>A0A2A5AF55_9GAMM</name>
<dbReference type="EMBL" id="NVVJ01000107">
    <property type="protein sequence ID" value="PCJ17418.1"/>
    <property type="molecule type" value="Genomic_DNA"/>
</dbReference>
<dbReference type="Proteomes" id="UP000218327">
    <property type="component" value="Unassembled WGS sequence"/>
</dbReference>